<comment type="caution">
    <text evidence="1">The sequence shown here is derived from an EMBL/GenBank/DDBJ whole genome shotgun (WGS) entry which is preliminary data.</text>
</comment>
<dbReference type="PANTHER" id="PTHR18901:SF38">
    <property type="entry name" value="PSEUDOURIDINE-5'-PHOSPHATASE"/>
    <property type="match status" value="1"/>
</dbReference>
<dbReference type="RefSeq" id="WP_243133088.1">
    <property type="nucleotide sequence ID" value="NZ_QGQD01000086.1"/>
</dbReference>
<protein>
    <submittedName>
        <fullName evidence="1">Phosphorylated carbohydrates phosphatase</fullName>
        <ecNumber evidence="1">3.1.3.-</ecNumber>
    </submittedName>
</protein>
<dbReference type="GO" id="GO:0016791">
    <property type="term" value="F:phosphatase activity"/>
    <property type="evidence" value="ECO:0007669"/>
    <property type="project" value="TreeGrafter"/>
</dbReference>
<dbReference type="PANTHER" id="PTHR18901">
    <property type="entry name" value="2-DEOXYGLUCOSE-6-PHOSPHATE PHOSPHATASE 2"/>
    <property type="match status" value="1"/>
</dbReference>
<gene>
    <name evidence="1" type="ORF">DSM106044_04429</name>
</gene>
<dbReference type="AlphaFoldDB" id="A0A4U8Q2V3"/>
<dbReference type="SFLD" id="SFLDG01129">
    <property type="entry name" value="C1.5:_HAD__Beta-PGM__Phosphata"/>
    <property type="match status" value="1"/>
</dbReference>
<keyword evidence="1" id="KW-0378">Hydrolase</keyword>
<dbReference type="STRING" id="180332.GCA_000797495_00404"/>
<dbReference type="SFLD" id="SFLDS00003">
    <property type="entry name" value="Haloacid_Dehalogenase"/>
    <property type="match status" value="1"/>
</dbReference>
<dbReference type="InterPro" id="IPR041492">
    <property type="entry name" value="HAD_2"/>
</dbReference>
<dbReference type="EC" id="3.1.3.-" evidence="1"/>
<reference evidence="1 2" key="1">
    <citation type="journal article" date="2019" name="Anaerobe">
        <title>Detection of Robinsoniella peoriensis in multiple bone samples of a trauma patient.</title>
        <authorList>
            <person name="Schrottner P."/>
            <person name="Hartwich K."/>
            <person name="Bunk B."/>
            <person name="Schober I."/>
            <person name="Helbig S."/>
            <person name="Rudolph W.W."/>
            <person name="Gunzer F."/>
        </authorList>
    </citation>
    <scope>NUCLEOTIDE SEQUENCE [LARGE SCALE GENOMIC DNA]</scope>
    <source>
        <strain evidence="1 2">DSM 106044</strain>
    </source>
</reference>
<dbReference type="InterPro" id="IPR023198">
    <property type="entry name" value="PGP-like_dom2"/>
</dbReference>
<dbReference type="InterPro" id="IPR006439">
    <property type="entry name" value="HAD-SF_hydro_IA"/>
</dbReference>
<dbReference type="SUPFAM" id="SSF56784">
    <property type="entry name" value="HAD-like"/>
    <property type="match status" value="1"/>
</dbReference>
<evidence type="ECO:0000313" key="2">
    <source>
        <dbReference type="Proteomes" id="UP000306509"/>
    </source>
</evidence>
<organism evidence="1 2">
    <name type="scientific">Robinsoniella peoriensis</name>
    <dbReference type="NCBI Taxonomy" id="180332"/>
    <lineage>
        <taxon>Bacteria</taxon>
        <taxon>Bacillati</taxon>
        <taxon>Bacillota</taxon>
        <taxon>Clostridia</taxon>
        <taxon>Lachnospirales</taxon>
        <taxon>Lachnospiraceae</taxon>
        <taxon>Robinsoniella</taxon>
    </lineage>
</organism>
<accession>A0A4U8Q2V3</accession>
<dbReference type="InterPro" id="IPR023214">
    <property type="entry name" value="HAD_sf"/>
</dbReference>
<dbReference type="Gene3D" id="1.10.150.240">
    <property type="entry name" value="Putative phosphatase, domain 2"/>
    <property type="match status" value="1"/>
</dbReference>
<sequence>MGRLGEIEGAIFDMDGTLLDSMAMWENMGSIYVKKKGKVPAPDLDEVIKDMSFEESARYIKEQYQFQEDIKTMMDEVNQMVQENYQGKIQGKPFVKEFLESLRKKGVPMCVATATDEPLVKTCLKRLDLLKYFKEIFTCRKVGAGKERPDIYEAALSELGTSKEKTFVFEDVLHAVKTAKQAGFPVAALYDESSKKDWEEITGLADISAVSMGEFISG</sequence>
<dbReference type="InterPro" id="IPR036412">
    <property type="entry name" value="HAD-like_sf"/>
</dbReference>
<dbReference type="Pfam" id="PF13419">
    <property type="entry name" value="HAD_2"/>
    <property type="match status" value="1"/>
</dbReference>
<proteinExistence type="predicted"/>
<dbReference type="CDD" id="cd07505">
    <property type="entry name" value="HAD_BPGM-like"/>
    <property type="match status" value="1"/>
</dbReference>
<evidence type="ECO:0000313" key="1">
    <source>
        <dbReference type="EMBL" id="TLC98678.1"/>
    </source>
</evidence>
<name>A0A4U8Q2V3_9FIRM</name>
<dbReference type="Gene3D" id="3.40.50.1000">
    <property type="entry name" value="HAD superfamily/HAD-like"/>
    <property type="match status" value="1"/>
</dbReference>
<keyword evidence="2" id="KW-1185">Reference proteome</keyword>
<dbReference type="Proteomes" id="UP000306509">
    <property type="component" value="Unassembled WGS sequence"/>
</dbReference>
<dbReference type="EMBL" id="QGQD01000086">
    <property type="protein sequence ID" value="TLC98678.1"/>
    <property type="molecule type" value="Genomic_DNA"/>
</dbReference>
<dbReference type="PRINTS" id="PR00413">
    <property type="entry name" value="HADHALOGNASE"/>
</dbReference>
<dbReference type="NCBIfam" id="TIGR01509">
    <property type="entry name" value="HAD-SF-IA-v3"/>
    <property type="match status" value="1"/>
</dbReference>